<evidence type="ECO:0000259" key="5">
    <source>
        <dbReference type="PROSITE" id="PS50937"/>
    </source>
</evidence>
<dbReference type="InterPro" id="IPR000551">
    <property type="entry name" value="MerR-type_HTH_dom"/>
</dbReference>
<dbReference type="PANTHER" id="PTHR30204:SF69">
    <property type="entry name" value="MERR-FAMILY TRANSCRIPTIONAL REGULATOR"/>
    <property type="match status" value="1"/>
</dbReference>
<evidence type="ECO:0000256" key="1">
    <source>
        <dbReference type="ARBA" id="ARBA00022491"/>
    </source>
</evidence>
<protein>
    <submittedName>
        <fullName evidence="6">Zinc-responsive transcriptional regulator</fullName>
    </submittedName>
</protein>
<dbReference type="Gene3D" id="1.10.1660.10">
    <property type="match status" value="1"/>
</dbReference>
<dbReference type="GO" id="GO:0003700">
    <property type="term" value="F:DNA-binding transcription factor activity"/>
    <property type="evidence" value="ECO:0007669"/>
    <property type="project" value="InterPro"/>
</dbReference>
<comment type="caution">
    <text evidence="6">The sequence shown here is derived from an EMBL/GenBank/DDBJ whole genome shotgun (WGS) entry which is preliminary data.</text>
</comment>
<evidence type="ECO:0000256" key="3">
    <source>
        <dbReference type="ARBA" id="ARBA00023125"/>
    </source>
</evidence>
<sequence length="71" mass="8248">MSENREIQKLRGLMKVGEAAEFCGVTAETLRNWDRSGKLVARRNPVTGYRYYRQKDLEKFLQKVIEERAGG</sequence>
<name>A0A5C6ENC4_9BACT</name>
<reference evidence="6 7" key="1">
    <citation type="submission" date="2019-02" db="EMBL/GenBank/DDBJ databases">
        <title>Deep-cultivation of Planctomycetes and their phenomic and genomic characterization uncovers novel biology.</title>
        <authorList>
            <person name="Wiegand S."/>
            <person name="Jogler M."/>
            <person name="Boedeker C."/>
            <person name="Pinto D."/>
            <person name="Vollmers J."/>
            <person name="Rivas-Marin E."/>
            <person name="Kohn T."/>
            <person name="Peeters S.H."/>
            <person name="Heuer A."/>
            <person name="Rast P."/>
            <person name="Oberbeckmann S."/>
            <person name="Bunk B."/>
            <person name="Jeske O."/>
            <person name="Meyerdierks A."/>
            <person name="Storesund J.E."/>
            <person name="Kallscheuer N."/>
            <person name="Luecker S."/>
            <person name="Lage O.M."/>
            <person name="Pohl T."/>
            <person name="Merkel B.J."/>
            <person name="Hornburger P."/>
            <person name="Mueller R.-W."/>
            <person name="Bruemmer F."/>
            <person name="Labrenz M."/>
            <person name="Spormann A.M."/>
            <person name="Op Den Camp H."/>
            <person name="Overmann J."/>
            <person name="Amann R."/>
            <person name="Jetten M.S.M."/>
            <person name="Mascher T."/>
            <person name="Medema M.H."/>
            <person name="Devos D.P."/>
            <person name="Kaster A.-K."/>
            <person name="Ovreas L."/>
            <person name="Rohde M."/>
            <person name="Galperin M.Y."/>
            <person name="Jogler C."/>
        </authorList>
    </citation>
    <scope>NUCLEOTIDE SEQUENCE [LARGE SCALE GENOMIC DNA]</scope>
    <source>
        <strain evidence="6 7">Poly59</strain>
    </source>
</reference>
<evidence type="ECO:0000313" key="7">
    <source>
        <dbReference type="Proteomes" id="UP000317977"/>
    </source>
</evidence>
<accession>A0A5C6ENC4</accession>
<dbReference type="SMART" id="SM00422">
    <property type="entry name" value="HTH_MERR"/>
    <property type="match status" value="1"/>
</dbReference>
<dbReference type="SUPFAM" id="SSF46955">
    <property type="entry name" value="Putative DNA-binding domain"/>
    <property type="match status" value="1"/>
</dbReference>
<organism evidence="6 7">
    <name type="scientific">Rubripirellula reticaptiva</name>
    <dbReference type="NCBI Taxonomy" id="2528013"/>
    <lineage>
        <taxon>Bacteria</taxon>
        <taxon>Pseudomonadati</taxon>
        <taxon>Planctomycetota</taxon>
        <taxon>Planctomycetia</taxon>
        <taxon>Pirellulales</taxon>
        <taxon>Pirellulaceae</taxon>
        <taxon>Rubripirellula</taxon>
    </lineage>
</organism>
<dbReference type="RefSeq" id="WP_246151628.1">
    <property type="nucleotide sequence ID" value="NZ_SJPX01000003.1"/>
</dbReference>
<dbReference type="InterPro" id="IPR047057">
    <property type="entry name" value="MerR_fam"/>
</dbReference>
<dbReference type="EMBL" id="SJPX01000003">
    <property type="protein sequence ID" value="TWU51243.1"/>
    <property type="molecule type" value="Genomic_DNA"/>
</dbReference>
<dbReference type="Pfam" id="PF00376">
    <property type="entry name" value="MerR"/>
    <property type="match status" value="1"/>
</dbReference>
<evidence type="ECO:0000313" key="6">
    <source>
        <dbReference type="EMBL" id="TWU51243.1"/>
    </source>
</evidence>
<keyword evidence="7" id="KW-1185">Reference proteome</keyword>
<dbReference type="Proteomes" id="UP000317977">
    <property type="component" value="Unassembled WGS sequence"/>
</dbReference>
<keyword evidence="3" id="KW-0238">DNA-binding</keyword>
<keyword evidence="2" id="KW-0805">Transcription regulation</keyword>
<proteinExistence type="predicted"/>
<keyword evidence="4" id="KW-0804">Transcription</keyword>
<dbReference type="PANTHER" id="PTHR30204">
    <property type="entry name" value="REDOX-CYCLING DRUG-SENSING TRANSCRIPTIONAL ACTIVATOR SOXR"/>
    <property type="match status" value="1"/>
</dbReference>
<keyword evidence="1" id="KW-0678">Repressor</keyword>
<feature type="domain" description="HTH merR-type" evidence="5">
    <location>
        <begin position="13"/>
        <end position="71"/>
    </location>
</feature>
<dbReference type="AlphaFoldDB" id="A0A5C6ENC4"/>
<dbReference type="PROSITE" id="PS50937">
    <property type="entry name" value="HTH_MERR_2"/>
    <property type="match status" value="1"/>
</dbReference>
<dbReference type="InterPro" id="IPR009061">
    <property type="entry name" value="DNA-bd_dom_put_sf"/>
</dbReference>
<gene>
    <name evidence="6" type="ORF">Poly59_28350</name>
</gene>
<dbReference type="GO" id="GO:0003677">
    <property type="term" value="F:DNA binding"/>
    <property type="evidence" value="ECO:0007669"/>
    <property type="project" value="UniProtKB-KW"/>
</dbReference>
<evidence type="ECO:0000256" key="2">
    <source>
        <dbReference type="ARBA" id="ARBA00023015"/>
    </source>
</evidence>
<evidence type="ECO:0000256" key="4">
    <source>
        <dbReference type="ARBA" id="ARBA00023163"/>
    </source>
</evidence>